<organism evidence="1 2">
    <name type="scientific">Sphingomonas prati</name>
    <dbReference type="NCBI Taxonomy" id="1843237"/>
    <lineage>
        <taxon>Bacteria</taxon>
        <taxon>Pseudomonadati</taxon>
        <taxon>Pseudomonadota</taxon>
        <taxon>Alphaproteobacteria</taxon>
        <taxon>Sphingomonadales</taxon>
        <taxon>Sphingomonadaceae</taxon>
        <taxon>Sphingomonas</taxon>
    </lineage>
</organism>
<dbReference type="RefSeq" id="WP_157176897.1">
    <property type="nucleotide sequence ID" value="NZ_BMJP01000005.1"/>
</dbReference>
<comment type="caution">
    <text evidence="1">The sequence shown here is derived from an EMBL/GenBank/DDBJ whole genome shotgun (WGS) entry which is preliminary data.</text>
</comment>
<keyword evidence="2" id="KW-1185">Reference proteome</keyword>
<dbReference type="EMBL" id="JACIJR010000007">
    <property type="protein sequence ID" value="MBB5730610.1"/>
    <property type="molecule type" value="Genomic_DNA"/>
</dbReference>
<evidence type="ECO:0000313" key="1">
    <source>
        <dbReference type="EMBL" id="MBB5730610.1"/>
    </source>
</evidence>
<accession>A0A7W9F4M0</accession>
<gene>
    <name evidence="1" type="ORF">FHS99_003113</name>
</gene>
<protein>
    <submittedName>
        <fullName evidence="1">Uncharacterized protein</fullName>
    </submittedName>
</protein>
<evidence type="ECO:0000313" key="2">
    <source>
        <dbReference type="Proteomes" id="UP000546701"/>
    </source>
</evidence>
<reference evidence="1 2" key="1">
    <citation type="submission" date="2020-08" db="EMBL/GenBank/DDBJ databases">
        <title>Genomic Encyclopedia of Type Strains, Phase IV (KMG-IV): sequencing the most valuable type-strain genomes for metagenomic binning, comparative biology and taxonomic classification.</title>
        <authorList>
            <person name="Goeker M."/>
        </authorList>
    </citation>
    <scope>NUCLEOTIDE SEQUENCE [LARGE SCALE GENOMIC DNA]</scope>
    <source>
        <strain evidence="1 2">DSM 103336</strain>
    </source>
</reference>
<name>A0A7W9F4M0_9SPHN</name>
<proteinExistence type="predicted"/>
<sequence length="152" mass="16939">MRSIVEHCRPRDTKGLPVDGHGTGYDTMDTLQAKGCVGIFWFVDDMLVAAGCPVADASPYGDCLTYDGGHAEHWDRWQEAGGVWLAAHGLPLSILSTEYDDHPRGRIVKEPGSFVLYADRRLQTADRLDSICSRFELDRAKVSLRSDAHYRT</sequence>
<dbReference type="AlphaFoldDB" id="A0A7W9F4M0"/>
<dbReference type="Proteomes" id="UP000546701">
    <property type="component" value="Unassembled WGS sequence"/>
</dbReference>
<dbReference type="OrthoDB" id="7220087at2"/>